<dbReference type="UniPathway" id="UPA00049">
    <property type="reaction ID" value="UER00062"/>
</dbReference>
<keyword evidence="7 14" id="KW-0028">Amino-acid biosynthesis</keyword>
<dbReference type="Pfam" id="PF01063">
    <property type="entry name" value="Aminotran_4"/>
    <property type="match status" value="1"/>
</dbReference>
<dbReference type="AlphaFoldDB" id="A0A075H1E7"/>
<dbReference type="NCBIfam" id="TIGR01122">
    <property type="entry name" value="ilvE_I"/>
    <property type="match status" value="1"/>
</dbReference>
<dbReference type="InterPro" id="IPR043131">
    <property type="entry name" value="BCAT-like_N"/>
</dbReference>
<keyword evidence="10 14" id="KW-0100">Branched-chain amino acid biosynthesis</keyword>
<evidence type="ECO:0000256" key="13">
    <source>
        <dbReference type="ARBA" id="ARBA00049229"/>
    </source>
</evidence>
<dbReference type="GO" id="GO:0052655">
    <property type="term" value="F:L-valine-2-oxoglutarate transaminase activity"/>
    <property type="evidence" value="ECO:0007669"/>
    <property type="project" value="RHEA"/>
</dbReference>
<dbReference type="UniPathway" id="UPA00048">
    <property type="reaction ID" value="UER00073"/>
</dbReference>
<dbReference type="FunFam" id="3.20.10.10:FF:000002">
    <property type="entry name" value="D-alanine aminotransferase"/>
    <property type="match status" value="1"/>
</dbReference>
<dbReference type="InterPro" id="IPR001544">
    <property type="entry name" value="Aminotrans_IV"/>
</dbReference>
<dbReference type="GO" id="GO:0009099">
    <property type="term" value="P:L-valine biosynthetic process"/>
    <property type="evidence" value="ECO:0007669"/>
    <property type="project" value="UniProtKB-UniPathway"/>
</dbReference>
<reference evidence="15" key="1">
    <citation type="journal article" date="2014" name="Genome Biol. Evol.">
        <title>Pangenome evidence for extensive interdomain horizontal transfer affecting lineage core and shell genes in uncultured planktonic thaumarchaeota and euryarchaeota.</title>
        <authorList>
            <person name="Deschamps P."/>
            <person name="Zivanovic Y."/>
            <person name="Moreira D."/>
            <person name="Rodriguez-Valera F."/>
            <person name="Lopez-Garcia P."/>
        </authorList>
    </citation>
    <scope>NUCLEOTIDE SEQUENCE</scope>
</reference>
<evidence type="ECO:0000256" key="11">
    <source>
        <dbReference type="ARBA" id="ARBA00048212"/>
    </source>
</evidence>
<dbReference type="GO" id="GO:0009097">
    <property type="term" value="P:isoleucine biosynthetic process"/>
    <property type="evidence" value="ECO:0007669"/>
    <property type="project" value="UniProtKB-UniPathway"/>
</dbReference>
<evidence type="ECO:0000256" key="12">
    <source>
        <dbReference type="ARBA" id="ARBA00048798"/>
    </source>
</evidence>
<comment type="pathway">
    <text evidence="3 14">Amino-acid biosynthesis; L-valine biosynthesis; L-valine from pyruvate: step 4/4.</text>
</comment>
<comment type="catalytic activity">
    <reaction evidence="13 14">
        <text>L-leucine + 2-oxoglutarate = 4-methyl-2-oxopentanoate + L-glutamate</text>
        <dbReference type="Rhea" id="RHEA:18321"/>
        <dbReference type="ChEBI" id="CHEBI:16810"/>
        <dbReference type="ChEBI" id="CHEBI:17865"/>
        <dbReference type="ChEBI" id="CHEBI:29985"/>
        <dbReference type="ChEBI" id="CHEBI:57427"/>
        <dbReference type="EC" id="2.6.1.42"/>
    </reaction>
</comment>
<comment type="function">
    <text evidence="14">Acts on leucine, isoleucine and valine.</text>
</comment>
<dbReference type="Gene3D" id="3.30.470.10">
    <property type="match status" value="1"/>
</dbReference>
<dbReference type="UniPathway" id="UPA00047">
    <property type="reaction ID" value="UER00058"/>
</dbReference>
<dbReference type="InterPro" id="IPR036038">
    <property type="entry name" value="Aminotransferase-like"/>
</dbReference>
<evidence type="ECO:0000256" key="3">
    <source>
        <dbReference type="ARBA" id="ARBA00004931"/>
    </source>
</evidence>
<evidence type="ECO:0000256" key="8">
    <source>
        <dbReference type="ARBA" id="ARBA00022679"/>
    </source>
</evidence>
<dbReference type="GO" id="GO:0052654">
    <property type="term" value="F:L-leucine-2-oxoglutarate transaminase activity"/>
    <property type="evidence" value="ECO:0007669"/>
    <property type="project" value="RHEA"/>
</dbReference>
<evidence type="ECO:0000256" key="7">
    <source>
        <dbReference type="ARBA" id="ARBA00022605"/>
    </source>
</evidence>
<dbReference type="InterPro" id="IPR033939">
    <property type="entry name" value="BCAT_family"/>
</dbReference>
<dbReference type="GO" id="GO:0052656">
    <property type="term" value="F:L-isoleucine-2-oxoglutarate transaminase activity"/>
    <property type="evidence" value="ECO:0007669"/>
    <property type="project" value="RHEA"/>
</dbReference>
<dbReference type="GO" id="GO:0009098">
    <property type="term" value="P:L-leucine biosynthetic process"/>
    <property type="evidence" value="ECO:0007669"/>
    <property type="project" value="UniProtKB-UniPathway"/>
</dbReference>
<comment type="similarity">
    <text evidence="5 14">Belongs to the class-IV pyridoxal-phosphate-dependent aminotransferase family.</text>
</comment>
<name>A0A075H1E7_9ARCH</name>
<evidence type="ECO:0000313" key="15">
    <source>
        <dbReference type="EMBL" id="AIF07793.1"/>
    </source>
</evidence>
<comment type="pathway">
    <text evidence="2 14">Amino-acid biosynthesis; L-isoleucine biosynthesis; L-isoleucine from 2-oxobutanoate: step 4/4.</text>
</comment>
<comment type="cofactor">
    <cofactor evidence="1 14">
        <name>pyridoxal 5'-phosphate</name>
        <dbReference type="ChEBI" id="CHEBI:597326"/>
    </cofactor>
</comment>
<evidence type="ECO:0000256" key="5">
    <source>
        <dbReference type="ARBA" id="ARBA00009320"/>
    </source>
</evidence>
<dbReference type="NCBIfam" id="NF005146">
    <property type="entry name" value="PRK06606.1"/>
    <property type="match status" value="1"/>
</dbReference>
<keyword evidence="8 14" id="KW-0808">Transferase</keyword>
<dbReference type="InterPro" id="IPR005785">
    <property type="entry name" value="B_amino_transI"/>
</dbReference>
<dbReference type="InterPro" id="IPR050571">
    <property type="entry name" value="Class-IV_PLP-Dep_Aminotrnsfr"/>
</dbReference>
<gene>
    <name evidence="14 15" type="primary">ilvE</name>
</gene>
<comment type="catalytic activity">
    <reaction evidence="12 14">
        <text>L-isoleucine + 2-oxoglutarate = (S)-3-methyl-2-oxopentanoate + L-glutamate</text>
        <dbReference type="Rhea" id="RHEA:24801"/>
        <dbReference type="ChEBI" id="CHEBI:16810"/>
        <dbReference type="ChEBI" id="CHEBI:29985"/>
        <dbReference type="ChEBI" id="CHEBI:35146"/>
        <dbReference type="ChEBI" id="CHEBI:58045"/>
        <dbReference type="EC" id="2.6.1.42"/>
    </reaction>
</comment>
<dbReference type="PANTHER" id="PTHR42743">
    <property type="entry name" value="AMINO-ACID AMINOTRANSFERASE"/>
    <property type="match status" value="1"/>
</dbReference>
<keyword evidence="6 14" id="KW-0032">Aminotransferase</keyword>
<dbReference type="CDD" id="cd01557">
    <property type="entry name" value="BCAT_beta_family"/>
    <property type="match status" value="1"/>
</dbReference>
<comment type="catalytic activity">
    <reaction evidence="11 14">
        <text>L-valine + 2-oxoglutarate = 3-methyl-2-oxobutanoate + L-glutamate</text>
        <dbReference type="Rhea" id="RHEA:24813"/>
        <dbReference type="ChEBI" id="CHEBI:11851"/>
        <dbReference type="ChEBI" id="CHEBI:16810"/>
        <dbReference type="ChEBI" id="CHEBI:29985"/>
        <dbReference type="ChEBI" id="CHEBI:57762"/>
        <dbReference type="EC" id="2.6.1.42"/>
    </reaction>
</comment>
<dbReference type="InterPro" id="IPR043132">
    <property type="entry name" value="BCAT-like_C"/>
</dbReference>
<evidence type="ECO:0000256" key="10">
    <source>
        <dbReference type="ARBA" id="ARBA00023304"/>
    </source>
</evidence>
<dbReference type="Gene3D" id="3.20.10.10">
    <property type="entry name" value="D-amino Acid Aminotransferase, subunit A, domain 2"/>
    <property type="match status" value="1"/>
</dbReference>
<comment type="pathway">
    <text evidence="4 14">Amino-acid biosynthesis; L-leucine biosynthesis; L-leucine from 3-methyl-2-oxobutanoate: step 4/4.</text>
</comment>
<sequence length="309" mass="34860">MIFFMGLPLSKYVWFDGKYVATEKAQVPITTHAIHYGTSIFEGIRAYWNGKNLHIFRLDEHVKRFRKSGQFYDISLNFTDKEISDAIIGICKKNKIKKSCYIRPFYFVGDYGINLHVTKKAPTNVAIFTFPFGDLFNKNGITASVVSWRKFSDNSTPTQAKMGGNYLNSIIATQEAKRNGVDEAILLDQDGNVSEAPGENIFIVKEGQLITPSLSSSALEGITRDAILKIGKDLDIDVIERDFKRSELIMSEEIFLTGTAAEITPVISMDSKKIGTGKPGDITKKMMQEYLDIVMNKNMDYAHWLTEVY</sequence>
<accession>A0A075H1E7</accession>
<dbReference type="PANTHER" id="PTHR42743:SF11">
    <property type="entry name" value="AMINODEOXYCHORISMATE LYASE"/>
    <property type="match status" value="1"/>
</dbReference>
<protein>
    <recommendedName>
        <fullName evidence="14">Branched-chain-amino-acid aminotransferase</fullName>
        <shortName evidence="14">BCAT</shortName>
        <ecNumber evidence="14">2.6.1.42</ecNumber>
    </recommendedName>
</protein>
<dbReference type="EC" id="2.6.1.42" evidence="14"/>
<evidence type="ECO:0000256" key="4">
    <source>
        <dbReference type="ARBA" id="ARBA00005072"/>
    </source>
</evidence>
<evidence type="ECO:0000256" key="14">
    <source>
        <dbReference type="RuleBase" id="RU364094"/>
    </source>
</evidence>
<keyword evidence="9 14" id="KW-0663">Pyridoxal phosphate</keyword>
<evidence type="ECO:0000256" key="6">
    <source>
        <dbReference type="ARBA" id="ARBA00022576"/>
    </source>
</evidence>
<evidence type="ECO:0000256" key="9">
    <source>
        <dbReference type="ARBA" id="ARBA00022898"/>
    </source>
</evidence>
<evidence type="ECO:0000256" key="1">
    <source>
        <dbReference type="ARBA" id="ARBA00001933"/>
    </source>
</evidence>
<proteinExistence type="inferred from homology"/>
<dbReference type="EMBL" id="KF900813">
    <property type="protein sequence ID" value="AIF07793.1"/>
    <property type="molecule type" value="Genomic_DNA"/>
</dbReference>
<evidence type="ECO:0000256" key="2">
    <source>
        <dbReference type="ARBA" id="ARBA00004824"/>
    </source>
</evidence>
<dbReference type="SUPFAM" id="SSF56752">
    <property type="entry name" value="D-aminoacid aminotransferase-like PLP-dependent enzymes"/>
    <property type="match status" value="1"/>
</dbReference>
<organism evidence="15">
    <name type="scientific">uncultured marine thaumarchaeote KM3_24_H11</name>
    <dbReference type="NCBI Taxonomy" id="1456102"/>
    <lineage>
        <taxon>Archaea</taxon>
        <taxon>Nitrososphaerota</taxon>
        <taxon>environmental samples</taxon>
    </lineage>
</organism>